<evidence type="ECO:0000313" key="2">
    <source>
        <dbReference type="Proteomes" id="UP000183287"/>
    </source>
</evidence>
<protein>
    <submittedName>
        <fullName evidence="1">Uncharacterized protein</fullName>
    </submittedName>
</protein>
<evidence type="ECO:0000313" key="1">
    <source>
        <dbReference type="EMBL" id="SFM14093.1"/>
    </source>
</evidence>
<dbReference type="Proteomes" id="UP000183287">
    <property type="component" value="Unassembled WGS sequence"/>
</dbReference>
<proteinExistence type="predicted"/>
<keyword evidence="2" id="KW-1185">Reference proteome</keyword>
<name>A0A1I4NFX6_9PROT</name>
<dbReference type="EMBL" id="FOUB01000014">
    <property type="protein sequence ID" value="SFM14093.1"/>
    <property type="molecule type" value="Genomic_DNA"/>
</dbReference>
<reference evidence="2" key="1">
    <citation type="submission" date="2016-10" db="EMBL/GenBank/DDBJ databases">
        <authorList>
            <person name="Varghese N."/>
            <person name="Submissions S."/>
        </authorList>
    </citation>
    <scope>NUCLEOTIDE SEQUENCE [LARGE SCALE GENOMIC DNA]</scope>
    <source>
        <strain evidence="2">Nm44</strain>
    </source>
</reference>
<organism evidence="1 2">
    <name type="scientific">Nitrosomonas communis</name>
    <dbReference type="NCBI Taxonomy" id="44574"/>
    <lineage>
        <taxon>Bacteria</taxon>
        <taxon>Pseudomonadati</taxon>
        <taxon>Pseudomonadota</taxon>
        <taxon>Betaproteobacteria</taxon>
        <taxon>Nitrosomonadales</taxon>
        <taxon>Nitrosomonadaceae</taxon>
        <taxon>Nitrosomonas</taxon>
    </lineage>
</organism>
<gene>
    <name evidence="1" type="ORF">SAMN05421863_101483</name>
</gene>
<accession>A0A1I4NFX6</accession>
<dbReference type="AlphaFoldDB" id="A0A1I4NFX6"/>
<sequence length="56" mass="6563">MNLLEPHFPQQVTLRFLITGVIHKFINSPHSVHTLFHVRPLKFLSYGLEVIGRNRL</sequence>